<feature type="transmembrane region" description="Helical" evidence="9">
    <location>
        <begin position="85"/>
        <end position="107"/>
    </location>
</feature>
<feature type="transmembrane region" description="Helical" evidence="9">
    <location>
        <begin position="119"/>
        <end position="140"/>
    </location>
</feature>
<evidence type="ECO:0000313" key="11">
    <source>
        <dbReference type="Proteomes" id="UP000586722"/>
    </source>
</evidence>
<dbReference type="SUPFAM" id="SSF81345">
    <property type="entry name" value="ABC transporter involved in vitamin B12 uptake, BtuC"/>
    <property type="match status" value="1"/>
</dbReference>
<evidence type="ECO:0000256" key="6">
    <source>
        <dbReference type="ARBA" id="ARBA00022989"/>
    </source>
</evidence>
<feature type="transmembrane region" description="Helical" evidence="9">
    <location>
        <begin position="280"/>
        <end position="297"/>
    </location>
</feature>
<dbReference type="EMBL" id="JAABLQ010000002">
    <property type="protein sequence ID" value="NBN79836.1"/>
    <property type="molecule type" value="Genomic_DNA"/>
</dbReference>
<keyword evidence="4" id="KW-1003">Cell membrane</keyword>
<dbReference type="CDD" id="cd06550">
    <property type="entry name" value="TM_ABC_iron-siderophores_like"/>
    <property type="match status" value="1"/>
</dbReference>
<dbReference type="Proteomes" id="UP000586722">
    <property type="component" value="Unassembled WGS sequence"/>
</dbReference>
<dbReference type="AlphaFoldDB" id="A0A7X5F4Z2"/>
<accession>A0A7X5F4Z2</accession>
<evidence type="ECO:0000313" key="10">
    <source>
        <dbReference type="EMBL" id="NBN79836.1"/>
    </source>
</evidence>
<dbReference type="PANTHER" id="PTHR30477:SF3">
    <property type="entry name" value="METAL TRANSPORT SYSTEM MEMBRANE PROTEIN CT_069-RELATED"/>
    <property type="match status" value="1"/>
</dbReference>
<dbReference type="GO" id="GO:0010043">
    <property type="term" value="P:response to zinc ion"/>
    <property type="evidence" value="ECO:0007669"/>
    <property type="project" value="TreeGrafter"/>
</dbReference>
<feature type="transmembrane region" description="Helical" evidence="9">
    <location>
        <begin position="160"/>
        <end position="181"/>
    </location>
</feature>
<keyword evidence="7 9" id="KW-0472">Membrane</keyword>
<evidence type="ECO:0000256" key="2">
    <source>
        <dbReference type="ARBA" id="ARBA00008034"/>
    </source>
</evidence>
<evidence type="ECO:0000256" key="1">
    <source>
        <dbReference type="ARBA" id="ARBA00004651"/>
    </source>
</evidence>
<evidence type="ECO:0000256" key="4">
    <source>
        <dbReference type="ARBA" id="ARBA00022475"/>
    </source>
</evidence>
<proteinExistence type="inferred from homology"/>
<dbReference type="InterPro" id="IPR037294">
    <property type="entry name" value="ABC_BtuC-like"/>
</dbReference>
<dbReference type="GO" id="GO:0043190">
    <property type="term" value="C:ATP-binding cassette (ABC) transporter complex"/>
    <property type="evidence" value="ECO:0007669"/>
    <property type="project" value="InterPro"/>
</dbReference>
<comment type="similarity">
    <text evidence="2 8">Belongs to the ABC-3 integral membrane protein family.</text>
</comment>
<protein>
    <submittedName>
        <fullName evidence="10">Iron chelate uptake ABC transporter family permease subunit</fullName>
    </submittedName>
</protein>
<name>A0A7X5F4Z2_9HYPH</name>
<feature type="transmembrane region" description="Helical" evidence="9">
    <location>
        <begin position="247"/>
        <end position="268"/>
    </location>
</feature>
<feature type="transmembrane region" description="Helical" evidence="9">
    <location>
        <begin position="60"/>
        <end position="79"/>
    </location>
</feature>
<keyword evidence="11" id="KW-1185">Reference proteome</keyword>
<keyword evidence="6 9" id="KW-1133">Transmembrane helix</keyword>
<evidence type="ECO:0000256" key="5">
    <source>
        <dbReference type="ARBA" id="ARBA00022692"/>
    </source>
</evidence>
<keyword evidence="3 8" id="KW-0813">Transport</keyword>
<feature type="transmembrane region" description="Helical" evidence="9">
    <location>
        <begin position="208"/>
        <end position="235"/>
    </location>
</feature>
<dbReference type="Pfam" id="PF00950">
    <property type="entry name" value="ABC-3"/>
    <property type="match status" value="1"/>
</dbReference>
<reference evidence="10 11" key="1">
    <citation type="submission" date="2020-01" db="EMBL/GenBank/DDBJ databases">
        <authorList>
            <person name="Peng S.Y."/>
            <person name="Li J."/>
            <person name="Wang M."/>
            <person name="Wang L."/>
            <person name="Wang C.Q."/>
            <person name="Wang J.R."/>
        </authorList>
    </citation>
    <scope>NUCLEOTIDE SEQUENCE [LARGE SCALE GENOMIC DNA]</scope>
    <source>
        <strain evidence="10 11">XCT-53</strain>
    </source>
</reference>
<dbReference type="Gene3D" id="1.10.3470.10">
    <property type="entry name" value="ABC transporter involved in vitamin B12 uptake, BtuC"/>
    <property type="match status" value="1"/>
</dbReference>
<dbReference type="InterPro" id="IPR001626">
    <property type="entry name" value="ABC_TroCD"/>
</dbReference>
<organism evidence="10 11">
    <name type="scientific">Pannonibacter tanglangensis</name>
    <dbReference type="NCBI Taxonomy" id="2750084"/>
    <lineage>
        <taxon>Bacteria</taxon>
        <taxon>Pseudomonadati</taxon>
        <taxon>Pseudomonadota</taxon>
        <taxon>Alphaproteobacteria</taxon>
        <taxon>Hyphomicrobiales</taxon>
        <taxon>Stappiaceae</taxon>
        <taxon>Pannonibacter</taxon>
    </lineage>
</organism>
<feature type="transmembrane region" description="Helical" evidence="9">
    <location>
        <begin position="29"/>
        <end position="51"/>
    </location>
</feature>
<dbReference type="PANTHER" id="PTHR30477">
    <property type="entry name" value="ABC-TRANSPORTER METAL-BINDING PROTEIN"/>
    <property type="match status" value="1"/>
</dbReference>
<keyword evidence="5 8" id="KW-0812">Transmembrane</keyword>
<comment type="caution">
    <text evidence="10">The sequence shown here is derived from an EMBL/GenBank/DDBJ whole genome shotgun (WGS) entry which is preliminary data.</text>
</comment>
<evidence type="ECO:0000256" key="3">
    <source>
        <dbReference type="ARBA" id="ARBA00022448"/>
    </source>
</evidence>
<comment type="subcellular location">
    <subcellularLocation>
        <location evidence="1 8">Cell membrane</location>
        <topology evidence="1 8">Multi-pass membrane protein</topology>
    </subcellularLocation>
</comment>
<evidence type="ECO:0000256" key="9">
    <source>
        <dbReference type="SAM" id="Phobius"/>
    </source>
</evidence>
<dbReference type="GO" id="GO:0055085">
    <property type="term" value="P:transmembrane transport"/>
    <property type="evidence" value="ECO:0007669"/>
    <property type="project" value="InterPro"/>
</dbReference>
<dbReference type="RefSeq" id="WP_161709348.1">
    <property type="nucleotide sequence ID" value="NZ_JAABLQ010000002.1"/>
</dbReference>
<evidence type="ECO:0000256" key="8">
    <source>
        <dbReference type="RuleBase" id="RU003943"/>
    </source>
</evidence>
<gene>
    <name evidence="10" type="ORF">GWI72_16285</name>
</gene>
<evidence type="ECO:0000256" key="7">
    <source>
        <dbReference type="ARBA" id="ARBA00023136"/>
    </source>
</evidence>
<sequence length="414" mass="42835">MDTAAPALLPPIVLAFIEALTFRAGYNAALVALGAALLGAAAGAAGTFLFLRKRTLVSDAIAHATLPGVGLAFILMVALGGSGRALPGLLIGSALSAGLGLLAVTAITRHTRLAEDTAIGAVLSVFFGFGIVLLTVIQVMESGRQAGLEGFLLGSTAGMLFQDAVLIAAGSAVCALLLLLFRRPLTLVCFDPGYAEASGVSTSRMDALMLGLVLAITVIGLKLVGLILIVALLVIPPVTARFWSERTGTVTGLAALFGALAGYLGAALSASAPNLPTGPIIVLVGVALFVVSLLVAPQRGVLASALAHRRFQHRVHLRQGLLSLAHGEPIHDRLTLKVLTSAGYLRRDRQPTEAGRAEAARALLDENRWRIARQLHPEEAVGGRYDGLTAIADVLTPDEIAVLDTHLGPRPVEA</sequence>